<dbReference type="InterPro" id="IPR008991">
    <property type="entry name" value="Translation_prot_SH3-like_sf"/>
</dbReference>
<dbReference type="CDD" id="cd06091">
    <property type="entry name" value="KOW_NusG"/>
    <property type="match status" value="1"/>
</dbReference>
<organism evidence="9">
    <name type="scientific">uncultured Desulfobacterium sp</name>
    <dbReference type="NCBI Taxonomy" id="201089"/>
    <lineage>
        <taxon>Bacteria</taxon>
        <taxon>Pseudomonadati</taxon>
        <taxon>Thermodesulfobacteriota</taxon>
        <taxon>Desulfobacteria</taxon>
        <taxon>Desulfobacterales</taxon>
        <taxon>Desulfobacteriaceae</taxon>
        <taxon>Desulfobacterium</taxon>
        <taxon>environmental samples</taxon>
    </lineage>
</organism>
<dbReference type="SUPFAM" id="SSF82679">
    <property type="entry name" value="N-utilization substance G protein NusG, N-terminal domain"/>
    <property type="match status" value="1"/>
</dbReference>
<reference evidence="9" key="1">
    <citation type="submission" date="2018-01" db="EMBL/GenBank/DDBJ databases">
        <authorList>
            <person name="Regsiter A."/>
            <person name="William W."/>
        </authorList>
    </citation>
    <scope>NUCLEOTIDE SEQUENCE</scope>
    <source>
        <strain evidence="9">TRIP AH-1</strain>
    </source>
</reference>
<dbReference type="InterPro" id="IPR036735">
    <property type="entry name" value="NGN_dom_sf"/>
</dbReference>
<dbReference type="GO" id="GO:0006353">
    <property type="term" value="P:DNA-templated transcription termination"/>
    <property type="evidence" value="ECO:0007669"/>
    <property type="project" value="UniProtKB-UniRule"/>
</dbReference>
<dbReference type="SUPFAM" id="SSF50104">
    <property type="entry name" value="Translation proteins SH3-like domain"/>
    <property type="match status" value="1"/>
</dbReference>
<keyword evidence="1 5" id="KW-0806">Transcription termination</keyword>
<dbReference type="Pfam" id="PF00467">
    <property type="entry name" value="KOW"/>
    <property type="match status" value="1"/>
</dbReference>
<evidence type="ECO:0000256" key="6">
    <source>
        <dbReference type="NCBIfam" id="TIGR00922"/>
    </source>
</evidence>
<dbReference type="GO" id="GO:0031564">
    <property type="term" value="P:transcription antitermination"/>
    <property type="evidence" value="ECO:0007669"/>
    <property type="project" value="UniProtKB-UniRule"/>
</dbReference>
<comment type="function">
    <text evidence="5 7">Participates in transcription elongation, termination and antitermination.</text>
</comment>
<proteinExistence type="inferred from homology"/>
<dbReference type="NCBIfam" id="TIGR00922">
    <property type="entry name" value="nusG"/>
    <property type="match status" value="1"/>
</dbReference>
<evidence type="ECO:0000256" key="1">
    <source>
        <dbReference type="ARBA" id="ARBA00022472"/>
    </source>
</evidence>
<sequence>MLYAFIVIKGVIVDMKWYIVHTYSGFENRVKVTLEDRIKTTKQEEFFGKILVPTEQVMELKKGQKKTSSRKFFPGYILVQMVLNKDTWHTVKNTAKVIGFVGGEVNPTAVSPEEANQIIRQMEEGVSRPKPKHQFEQGDEVMVIDGPFSNFRGIVEEVKPDKEKVRVLITIFGRSTPVELDFIQVNSV</sequence>
<evidence type="ECO:0000256" key="4">
    <source>
        <dbReference type="ARBA" id="ARBA00023163"/>
    </source>
</evidence>
<dbReference type="CDD" id="cd09891">
    <property type="entry name" value="NGN_Bact_1"/>
    <property type="match status" value="1"/>
</dbReference>
<keyword evidence="3 5" id="KW-0805">Transcription regulation</keyword>
<dbReference type="PROSITE" id="PS50972">
    <property type="entry name" value="PTERIN_BINDING"/>
    <property type="match status" value="1"/>
</dbReference>
<evidence type="ECO:0000256" key="7">
    <source>
        <dbReference type="RuleBase" id="RU000538"/>
    </source>
</evidence>
<dbReference type="AlphaFoldDB" id="A0A445MS65"/>
<dbReference type="GO" id="GO:0006354">
    <property type="term" value="P:DNA-templated transcription elongation"/>
    <property type="evidence" value="ECO:0007669"/>
    <property type="project" value="UniProtKB-UniRule"/>
</dbReference>
<dbReference type="Pfam" id="PF02357">
    <property type="entry name" value="NusG"/>
    <property type="match status" value="1"/>
</dbReference>
<comment type="similarity">
    <text evidence="5 7">Belongs to the NusG family.</text>
</comment>
<dbReference type="InterPro" id="IPR000489">
    <property type="entry name" value="Pterin-binding_dom"/>
</dbReference>
<dbReference type="Gene3D" id="2.30.30.30">
    <property type="match status" value="1"/>
</dbReference>
<keyword evidence="2 5" id="KW-0889">Transcription antitermination</keyword>
<dbReference type="InterPro" id="IPR015869">
    <property type="entry name" value="Transcrpt_antiterm_NusG_bac_CS"/>
</dbReference>
<name>A0A445MS65_9BACT</name>
<dbReference type="SMART" id="SM00739">
    <property type="entry name" value="KOW"/>
    <property type="match status" value="1"/>
</dbReference>
<dbReference type="PRINTS" id="PR00338">
    <property type="entry name" value="NUSGTNSCPFCT"/>
</dbReference>
<dbReference type="Gene3D" id="3.30.70.940">
    <property type="entry name" value="NusG, N-terminal domain"/>
    <property type="match status" value="1"/>
</dbReference>
<evidence type="ECO:0000259" key="8">
    <source>
        <dbReference type="PROSITE" id="PS50972"/>
    </source>
</evidence>
<dbReference type="EMBL" id="OJIN01000033">
    <property type="protein sequence ID" value="SPD72296.1"/>
    <property type="molecule type" value="Genomic_DNA"/>
</dbReference>
<dbReference type="GO" id="GO:0032784">
    <property type="term" value="P:regulation of DNA-templated transcription elongation"/>
    <property type="evidence" value="ECO:0007669"/>
    <property type="project" value="InterPro"/>
</dbReference>
<dbReference type="InterPro" id="IPR043425">
    <property type="entry name" value="NusG-like"/>
</dbReference>
<evidence type="ECO:0000313" key="9">
    <source>
        <dbReference type="EMBL" id="SPD72296.1"/>
    </source>
</evidence>
<dbReference type="SMART" id="SM00738">
    <property type="entry name" value="NGN"/>
    <property type="match status" value="1"/>
</dbReference>
<dbReference type="InterPro" id="IPR014722">
    <property type="entry name" value="Rib_uL2_dom2"/>
</dbReference>
<evidence type="ECO:0000256" key="3">
    <source>
        <dbReference type="ARBA" id="ARBA00023015"/>
    </source>
</evidence>
<keyword evidence="4 5" id="KW-0804">Transcription</keyword>
<dbReference type="PANTHER" id="PTHR30265:SF2">
    <property type="entry name" value="TRANSCRIPTION TERMINATION_ANTITERMINATION PROTEIN NUSG"/>
    <property type="match status" value="1"/>
</dbReference>
<dbReference type="InterPro" id="IPR001062">
    <property type="entry name" value="Transcrpt_antiterm_NusG"/>
</dbReference>
<dbReference type="InterPro" id="IPR005824">
    <property type="entry name" value="KOW"/>
</dbReference>
<dbReference type="FunFam" id="2.30.30.30:FF:000002">
    <property type="entry name" value="Transcription termination/antitermination factor NusG"/>
    <property type="match status" value="1"/>
</dbReference>
<accession>A0A445MS65</accession>
<evidence type="ECO:0000256" key="5">
    <source>
        <dbReference type="HAMAP-Rule" id="MF_00948"/>
    </source>
</evidence>
<protein>
    <recommendedName>
        <fullName evidence="5 6">Transcription termination/antitermination protein NusG</fullName>
    </recommendedName>
</protein>
<feature type="domain" description="Pterin-binding" evidence="8">
    <location>
        <begin position="95"/>
        <end position="188"/>
    </location>
</feature>
<dbReference type="GO" id="GO:0005829">
    <property type="term" value="C:cytosol"/>
    <property type="evidence" value="ECO:0007669"/>
    <property type="project" value="TreeGrafter"/>
</dbReference>
<dbReference type="HAMAP" id="MF_00948">
    <property type="entry name" value="NusG"/>
    <property type="match status" value="1"/>
</dbReference>
<dbReference type="PANTHER" id="PTHR30265">
    <property type="entry name" value="RHO-INTERACTING TRANSCRIPTION TERMINATION FACTOR NUSG"/>
    <property type="match status" value="1"/>
</dbReference>
<gene>
    <name evidence="5 9" type="primary">nusG</name>
    <name evidence="9" type="ORF">PITCH_A1280042</name>
</gene>
<dbReference type="InterPro" id="IPR047050">
    <property type="entry name" value="NGN"/>
</dbReference>
<evidence type="ECO:0000256" key="2">
    <source>
        <dbReference type="ARBA" id="ARBA00022814"/>
    </source>
</evidence>
<dbReference type="PROSITE" id="PS01014">
    <property type="entry name" value="NUSG"/>
    <property type="match status" value="1"/>
</dbReference>
<dbReference type="GO" id="GO:0042558">
    <property type="term" value="P:pteridine-containing compound metabolic process"/>
    <property type="evidence" value="ECO:0007669"/>
    <property type="project" value="InterPro"/>
</dbReference>
<dbReference type="InterPro" id="IPR006645">
    <property type="entry name" value="NGN-like_dom"/>
</dbReference>